<evidence type="ECO:0000256" key="4">
    <source>
        <dbReference type="ARBA" id="ARBA00022741"/>
    </source>
</evidence>
<dbReference type="FunFam" id="3.40.50.300:FF:000016">
    <property type="entry name" value="Oligopeptide ABC transporter ATP-binding component"/>
    <property type="match status" value="1"/>
</dbReference>
<dbReference type="PROSITE" id="PS50893">
    <property type="entry name" value="ABC_TRANSPORTER_2"/>
    <property type="match status" value="1"/>
</dbReference>
<organism evidence="8">
    <name type="scientific">bioreactor metagenome</name>
    <dbReference type="NCBI Taxonomy" id="1076179"/>
    <lineage>
        <taxon>unclassified sequences</taxon>
        <taxon>metagenomes</taxon>
        <taxon>ecological metagenomes</taxon>
    </lineage>
</organism>
<dbReference type="GO" id="GO:0016887">
    <property type="term" value="F:ATP hydrolysis activity"/>
    <property type="evidence" value="ECO:0007669"/>
    <property type="project" value="InterPro"/>
</dbReference>
<keyword evidence="3" id="KW-1003">Cell membrane</keyword>
<keyword evidence="5 8" id="KW-0067">ATP-binding</keyword>
<dbReference type="InterPro" id="IPR003593">
    <property type="entry name" value="AAA+_ATPase"/>
</dbReference>
<evidence type="ECO:0000313" key="8">
    <source>
        <dbReference type="EMBL" id="MPL59849.1"/>
    </source>
</evidence>
<proteinExistence type="predicted"/>
<evidence type="ECO:0000256" key="3">
    <source>
        <dbReference type="ARBA" id="ARBA00022475"/>
    </source>
</evidence>
<dbReference type="PANTHER" id="PTHR43297">
    <property type="entry name" value="OLIGOPEPTIDE TRANSPORT ATP-BINDING PROTEIN APPD"/>
    <property type="match status" value="1"/>
</dbReference>
<evidence type="ECO:0000256" key="5">
    <source>
        <dbReference type="ARBA" id="ARBA00022840"/>
    </source>
</evidence>
<evidence type="ECO:0000256" key="6">
    <source>
        <dbReference type="ARBA" id="ARBA00023136"/>
    </source>
</evidence>
<dbReference type="CDD" id="cd03257">
    <property type="entry name" value="ABC_NikE_OppD_transporters"/>
    <property type="match status" value="1"/>
</dbReference>
<dbReference type="InterPro" id="IPR003439">
    <property type="entry name" value="ABC_transporter-like_ATP-bd"/>
</dbReference>
<dbReference type="PANTHER" id="PTHR43297:SF2">
    <property type="entry name" value="DIPEPTIDE TRANSPORT ATP-BINDING PROTEIN DPPD"/>
    <property type="match status" value="1"/>
</dbReference>
<dbReference type="SUPFAM" id="SSF52540">
    <property type="entry name" value="P-loop containing nucleoside triphosphate hydrolases"/>
    <property type="match status" value="1"/>
</dbReference>
<dbReference type="InterPro" id="IPR013563">
    <property type="entry name" value="Oligopep_ABC_C"/>
</dbReference>
<dbReference type="Pfam" id="PF08352">
    <property type="entry name" value="oligo_HPY"/>
    <property type="match status" value="1"/>
</dbReference>
<dbReference type="EMBL" id="VSSQ01000010">
    <property type="protein sequence ID" value="MPL59849.1"/>
    <property type="molecule type" value="Genomic_DNA"/>
</dbReference>
<dbReference type="NCBIfam" id="TIGR01727">
    <property type="entry name" value="oligo_HPY"/>
    <property type="match status" value="1"/>
</dbReference>
<evidence type="ECO:0000259" key="7">
    <source>
        <dbReference type="PROSITE" id="PS50893"/>
    </source>
</evidence>
<dbReference type="AlphaFoldDB" id="A0A644SYX8"/>
<dbReference type="PROSITE" id="PS00211">
    <property type="entry name" value="ABC_TRANSPORTER_1"/>
    <property type="match status" value="1"/>
</dbReference>
<accession>A0A644SYX8</accession>
<sequence length="327" mass="35481">MNKTSESLLEFKNYSMGFKDEGVTYNLLDTVSFSVRRGAVLGVVGESGCGKSMTSLSVMRLLPPEAVVQGGEIVFDGANLLGKGEAEMEKLRGREIGMVFQEPVTSLNPVFTVGRQIGESLAIHFPAMSKDEIRNEVYQLLEHVGISNAAKRFDQYPHQLSGGMRQRVMIAMAVACKPKLLIADEPTTALDVTIQAQVLELMKKLVSESESSMMLITHNLGVVAETCDEAVVMYAGQIVEKGSVDHIFNRHSHPYTAGLMASIPSLSHGEGDLYSIPGTVPTIDKFVKGCRFASRCAHKKPGCEESAPPLAELDPGHFVACWDFGGK</sequence>
<gene>
    <name evidence="8" type="primary">oppD_5</name>
    <name evidence="8" type="ORF">SDC9_05405</name>
</gene>
<reference evidence="8" key="1">
    <citation type="submission" date="2019-08" db="EMBL/GenBank/DDBJ databases">
        <authorList>
            <person name="Kucharzyk K."/>
            <person name="Murdoch R.W."/>
            <person name="Higgins S."/>
            <person name="Loffler F."/>
        </authorList>
    </citation>
    <scope>NUCLEOTIDE SEQUENCE</scope>
</reference>
<dbReference type="InterPro" id="IPR017871">
    <property type="entry name" value="ABC_transporter-like_CS"/>
</dbReference>
<keyword evidence="2" id="KW-0813">Transport</keyword>
<dbReference type="InterPro" id="IPR027417">
    <property type="entry name" value="P-loop_NTPase"/>
</dbReference>
<dbReference type="InterPro" id="IPR050388">
    <property type="entry name" value="ABC_Ni/Peptide_Import"/>
</dbReference>
<keyword evidence="6" id="KW-0472">Membrane</keyword>
<dbReference type="SMART" id="SM00382">
    <property type="entry name" value="AAA"/>
    <property type="match status" value="1"/>
</dbReference>
<comment type="caution">
    <text evidence="8">The sequence shown here is derived from an EMBL/GenBank/DDBJ whole genome shotgun (WGS) entry which is preliminary data.</text>
</comment>
<feature type="domain" description="ABC transporter" evidence="7">
    <location>
        <begin position="9"/>
        <end position="260"/>
    </location>
</feature>
<evidence type="ECO:0000256" key="2">
    <source>
        <dbReference type="ARBA" id="ARBA00022448"/>
    </source>
</evidence>
<dbReference type="GO" id="GO:0005886">
    <property type="term" value="C:plasma membrane"/>
    <property type="evidence" value="ECO:0007669"/>
    <property type="project" value="UniProtKB-SubCell"/>
</dbReference>
<protein>
    <submittedName>
        <fullName evidence="8">Oligopeptide transport ATP-binding protein OppD</fullName>
    </submittedName>
</protein>
<comment type="subcellular location">
    <subcellularLocation>
        <location evidence="1">Cell membrane</location>
        <topology evidence="1">Peripheral membrane protein</topology>
    </subcellularLocation>
</comment>
<dbReference type="Gene3D" id="3.40.50.300">
    <property type="entry name" value="P-loop containing nucleotide triphosphate hydrolases"/>
    <property type="match status" value="1"/>
</dbReference>
<keyword evidence="4" id="KW-0547">Nucleotide-binding</keyword>
<name>A0A644SYX8_9ZZZZ</name>
<dbReference type="Pfam" id="PF00005">
    <property type="entry name" value="ABC_tran"/>
    <property type="match status" value="1"/>
</dbReference>
<evidence type="ECO:0000256" key="1">
    <source>
        <dbReference type="ARBA" id="ARBA00004202"/>
    </source>
</evidence>
<dbReference type="GO" id="GO:0015833">
    <property type="term" value="P:peptide transport"/>
    <property type="evidence" value="ECO:0007669"/>
    <property type="project" value="InterPro"/>
</dbReference>
<dbReference type="GO" id="GO:0005524">
    <property type="term" value="F:ATP binding"/>
    <property type="evidence" value="ECO:0007669"/>
    <property type="project" value="UniProtKB-KW"/>
</dbReference>